<dbReference type="AlphaFoldDB" id="A0A6L2KBE1"/>
<name>A0A6L2KBE1_TANCI</name>
<gene>
    <name evidence="1" type="ORF">Tci_017333</name>
</gene>
<dbReference type="EMBL" id="BKCJ010001974">
    <property type="protein sequence ID" value="GEU45355.1"/>
    <property type="molecule type" value="Genomic_DNA"/>
</dbReference>
<sequence length="272" mass="31395">MAISVFELPRLPDHGLCKIYRKGRQKDSKQRRRFEMKRNNSVLYGPLNKKLHYAKLGDTIKKRGATSSASGNEEVLAKLMVIEYPIDHLTRVHLDRALKMKRTIKESFNKHTPSLKALDEGFSGKNYVRKFYSAINPKWRAKVTAIEESKDLTSLSPDELIGNLKVYKVIIKKDSKMVKGKREQSRSLALKAKKEFSNEKSSTFDSKDKEYAMAVRDFKKFLKDEEDAEIQITSSENAQSHQEARTKELLLEERGAIAMKMRKKRLKSKLVL</sequence>
<accession>A0A6L2KBE1</accession>
<proteinExistence type="predicted"/>
<organism evidence="1">
    <name type="scientific">Tanacetum cinerariifolium</name>
    <name type="common">Dalmatian daisy</name>
    <name type="synonym">Chrysanthemum cinerariifolium</name>
    <dbReference type="NCBI Taxonomy" id="118510"/>
    <lineage>
        <taxon>Eukaryota</taxon>
        <taxon>Viridiplantae</taxon>
        <taxon>Streptophyta</taxon>
        <taxon>Embryophyta</taxon>
        <taxon>Tracheophyta</taxon>
        <taxon>Spermatophyta</taxon>
        <taxon>Magnoliopsida</taxon>
        <taxon>eudicotyledons</taxon>
        <taxon>Gunneridae</taxon>
        <taxon>Pentapetalae</taxon>
        <taxon>asterids</taxon>
        <taxon>campanulids</taxon>
        <taxon>Asterales</taxon>
        <taxon>Asteraceae</taxon>
        <taxon>Asteroideae</taxon>
        <taxon>Anthemideae</taxon>
        <taxon>Anthemidinae</taxon>
        <taxon>Tanacetum</taxon>
    </lineage>
</organism>
<protein>
    <submittedName>
        <fullName evidence="1">UBN2 domain-containing protein</fullName>
    </submittedName>
</protein>
<reference evidence="1" key="1">
    <citation type="journal article" date="2019" name="Sci. Rep.">
        <title>Draft genome of Tanacetum cinerariifolium, the natural source of mosquito coil.</title>
        <authorList>
            <person name="Yamashiro T."/>
            <person name="Shiraishi A."/>
            <person name="Satake H."/>
            <person name="Nakayama K."/>
        </authorList>
    </citation>
    <scope>NUCLEOTIDE SEQUENCE</scope>
</reference>
<evidence type="ECO:0000313" key="1">
    <source>
        <dbReference type="EMBL" id="GEU45355.1"/>
    </source>
</evidence>
<comment type="caution">
    <text evidence="1">The sequence shown here is derived from an EMBL/GenBank/DDBJ whole genome shotgun (WGS) entry which is preliminary data.</text>
</comment>